<feature type="domain" description="Mos1 transposase HTH" evidence="11">
    <location>
        <begin position="36"/>
        <end position="76"/>
    </location>
</feature>
<keyword evidence="3 10" id="KW-0328">Glycosyltransferase</keyword>
<reference evidence="14" key="1">
    <citation type="submission" date="2016-04" db="UniProtKB">
        <authorList>
            <consortium name="WormBaseParasite"/>
        </authorList>
    </citation>
    <scope>IDENTIFICATION</scope>
</reference>
<dbReference type="Gene3D" id="1.10.10.1450">
    <property type="match status" value="1"/>
</dbReference>
<dbReference type="InterPro" id="IPR041426">
    <property type="entry name" value="Mos1_HTH"/>
</dbReference>
<dbReference type="GO" id="GO:0016758">
    <property type="term" value="F:hexosyltransferase activity"/>
    <property type="evidence" value="ECO:0007669"/>
    <property type="project" value="InterPro"/>
</dbReference>
<evidence type="ECO:0000313" key="14">
    <source>
        <dbReference type="WBParaSite" id="NBR_0001110901-mRNA-1"/>
    </source>
</evidence>
<name>A0A0N4Y568_NIPBR</name>
<keyword evidence="13" id="KW-1185">Reference proteome</keyword>
<feature type="transmembrane region" description="Helical" evidence="10">
    <location>
        <begin position="187"/>
        <end position="209"/>
    </location>
</feature>
<reference evidence="12 13" key="2">
    <citation type="submission" date="2018-11" db="EMBL/GenBank/DDBJ databases">
        <authorList>
            <consortium name="Pathogen Informatics"/>
        </authorList>
    </citation>
    <scope>NUCLEOTIDE SEQUENCE [LARGE SCALE GENOMIC DNA]</scope>
</reference>
<accession>A0A0N4Y568</accession>
<gene>
    <name evidence="12" type="ORF">NBR_LOCUS11110</name>
</gene>
<keyword evidence="4" id="KW-0808">Transferase</keyword>
<keyword evidence="7 10" id="KW-1133">Transmembrane helix</keyword>
<evidence type="ECO:0000256" key="1">
    <source>
        <dbReference type="ARBA" id="ARBA00004323"/>
    </source>
</evidence>
<dbReference type="EMBL" id="UYSL01020459">
    <property type="protein sequence ID" value="VDL74699.1"/>
    <property type="molecule type" value="Genomic_DNA"/>
</dbReference>
<evidence type="ECO:0000313" key="13">
    <source>
        <dbReference type="Proteomes" id="UP000271162"/>
    </source>
</evidence>
<proteinExistence type="inferred from homology"/>
<evidence type="ECO:0000259" key="11">
    <source>
        <dbReference type="Pfam" id="PF17906"/>
    </source>
</evidence>
<dbReference type="STRING" id="27835.A0A0N4Y568"/>
<dbReference type="GO" id="GO:0000139">
    <property type="term" value="C:Golgi membrane"/>
    <property type="evidence" value="ECO:0007669"/>
    <property type="project" value="UniProtKB-SubCell"/>
</dbReference>
<comment type="subcellular location">
    <subcellularLocation>
        <location evidence="1 10">Golgi apparatus membrane</location>
        <topology evidence="1 10">Single-pass type II membrane protein</topology>
    </subcellularLocation>
</comment>
<keyword evidence="9 10" id="KW-0472">Membrane</keyword>
<organism evidence="14">
    <name type="scientific">Nippostrongylus brasiliensis</name>
    <name type="common">Rat hookworm</name>
    <dbReference type="NCBI Taxonomy" id="27835"/>
    <lineage>
        <taxon>Eukaryota</taxon>
        <taxon>Metazoa</taxon>
        <taxon>Ecdysozoa</taxon>
        <taxon>Nematoda</taxon>
        <taxon>Chromadorea</taxon>
        <taxon>Rhabditida</taxon>
        <taxon>Rhabditina</taxon>
        <taxon>Rhabditomorpha</taxon>
        <taxon>Strongyloidea</taxon>
        <taxon>Heligmosomidae</taxon>
        <taxon>Nippostrongylus</taxon>
    </lineage>
</organism>
<keyword evidence="8 10" id="KW-0333">Golgi apparatus</keyword>
<dbReference type="Proteomes" id="UP000271162">
    <property type="component" value="Unassembled WGS sequence"/>
</dbReference>
<evidence type="ECO:0000256" key="8">
    <source>
        <dbReference type="ARBA" id="ARBA00023034"/>
    </source>
</evidence>
<dbReference type="GO" id="GO:0006493">
    <property type="term" value="P:protein O-linked glycosylation"/>
    <property type="evidence" value="ECO:0007669"/>
    <property type="project" value="TreeGrafter"/>
</dbReference>
<dbReference type="WBParaSite" id="NBR_0001110901-mRNA-1">
    <property type="protein sequence ID" value="NBR_0001110901-mRNA-1"/>
    <property type="gene ID" value="NBR_0001110901"/>
</dbReference>
<evidence type="ECO:0000256" key="4">
    <source>
        <dbReference type="ARBA" id="ARBA00022679"/>
    </source>
</evidence>
<evidence type="ECO:0000313" key="12">
    <source>
        <dbReference type="EMBL" id="VDL74699.1"/>
    </source>
</evidence>
<dbReference type="EC" id="2.4.1.-" evidence="10"/>
<dbReference type="Pfam" id="PF17906">
    <property type="entry name" value="HTH_48"/>
    <property type="match status" value="1"/>
</dbReference>
<evidence type="ECO:0000256" key="9">
    <source>
        <dbReference type="ARBA" id="ARBA00023136"/>
    </source>
</evidence>
<dbReference type="PANTHER" id="PTHR11214:SF391">
    <property type="entry name" value="BETA-1,3-GALACTOSYLTRANSFERASE BRE-2-RELATED"/>
    <property type="match status" value="1"/>
</dbReference>
<dbReference type="PANTHER" id="PTHR11214">
    <property type="entry name" value="BETA-1,3-N-ACETYLGLUCOSAMINYLTRANSFERASE"/>
    <property type="match status" value="1"/>
</dbReference>
<evidence type="ECO:0000256" key="6">
    <source>
        <dbReference type="ARBA" id="ARBA00022968"/>
    </source>
</evidence>
<comment type="similarity">
    <text evidence="2 10">Belongs to the glycosyltransferase 31 family.</text>
</comment>
<evidence type="ECO:0000256" key="5">
    <source>
        <dbReference type="ARBA" id="ARBA00022692"/>
    </source>
</evidence>
<keyword evidence="6 10" id="KW-0735">Signal-anchor</keyword>
<dbReference type="Pfam" id="PF01762">
    <property type="entry name" value="Galactosyl_T"/>
    <property type="match status" value="1"/>
</dbReference>
<dbReference type="AlphaFoldDB" id="A0A0N4Y568"/>
<evidence type="ECO:0000256" key="7">
    <source>
        <dbReference type="ARBA" id="ARBA00022989"/>
    </source>
</evidence>
<evidence type="ECO:0000256" key="3">
    <source>
        <dbReference type="ARBA" id="ARBA00022676"/>
    </source>
</evidence>
<evidence type="ECO:0000256" key="10">
    <source>
        <dbReference type="RuleBase" id="RU363063"/>
    </source>
</evidence>
<dbReference type="InterPro" id="IPR002659">
    <property type="entry name" value="Glyco_trans_31"/>
</dbReference>
<keyword evidence="5 10" id="KW-0812">Transmembrane</keyword>
<protein>
    <recommendedName>
        <fullName evidence="10">Hexosyltransferase</fullName>
        <ecNumber evidence="10">2.4.1.-</ecNumber>
    </recommendedName>
</protein>
<dbReference type="Gene3D" id="3.90.550.50">
    <property type="match status" value="1"/>
</dbReference>
<evidence type="ECO:0000256" key="2">
    <source>
        <dbReference type="ARBA" id="ARBA00008661"/>
    </source>
</evidence>
<sequence>MIDVTHLHRLLSRADCHLCSALAVDHGKLTVGNCEWYGLKLRKTAAESHRALGSVFGEQVLSEHQVRNWFLRFRDGYDSLEDEDYEHRLVSVNSGVFKETIELDPRQSTKELAAHFGCRHVTIRAHLQEKRAGAVDGCRTYSVNRIKHRESPCKKTPVVKQRSGCKLCICVDESMKIYPRITRAKQILVLCVVAVVTGLFGLISNEYLLNGKAAEERPPNRALYNSVLSRDLDSLILSKPNIPEQSKVIVLVCTKPNSFDVRMAIRETWANPLLSKAVNDNFVSVVFLIGTGFVGDSVKNEIQTSNDILQVDLHDSYSNLVYKLLAAYRWIAAHHSSKFVLKIDSDVVILLDKVIETLNFNTSAPSMYCFVHRFSVPDRQPGSRWYIPPSIYPPYYLPDYCSGPIYMMSPTALSAILALAPKAQVFEVEDAFFTGVLAQKAGVQRRVERGIWNRPKRTQPCVGGVGTLIGYPVHSVGPLDLRQRKRTLEDTEDVDNIVHDME</sequence>